<protein>
    <recommendedName>
        <fullName evidence="3 10">Cell division protein FtsX</fullName>
    </recommendedName>
</protein>
<evidence type="ECO:0000256" key="1">
    <source>
        <dbReference type="ARBA" id="ARBA00004651"/>
    </source>
</evidence>
<dbReference type="InterPro" id="IPR004513">
    <property type="entry name" value="FtsX"/>
</dbReference>
<evidence type="ECO:0000256" key="5">
    <source>
        <dbReference type="ARBA" id="ARBA00022618"/>
    </source>
</evidence>
<comment type="subcellular location">
    <subcellularLocation>
        <location evidence="1">Cell membrane</location>
        <topology evidence="1">Multi-pass membrane protein</topology>
    </subcellularLocation>
</comment>
<feature type="transmembrane region" description="Helical" evidence="11">
    <location>
        <begin position="180"/>
        <end position="202"/>
    </location>
</feature>
<keyword evidence="7 11" id="KW-1133">Transmembrane helix</keyword>
<reference evidence="15" key="1">
    <citation type="submission" date="2017-09" db="EMBL/GenBank/DDBJ databases">
        <title>Depth-based differentiation of microbial function through sediment-hosted aquifers and enrichment of novel symbionts in the deep terrestrial subsurface.</title>
        <authorList>
            <person name="Probst A.J."/>
            <person name="Ladd B."/>
            <person name="Jarett J.K."/>
            <person name="Geller-Mcgrath D.E."/>
            <person name="Sieber C.M.K."/>
            <person name="Emerson J.B."/>
            <person name="Anantharaman K."/>
            <person name="Thomas B.C."/>
            <person name="Malmstrom R."/>
            <person name="Stieglmeier M."/>
            <person name="Klingl A."/>
            <person name="Woyke T."/>
            <person name="Ryan C.M."/>
            <person name="Banfield J.F."/>
        </authorList>
    </citation>
    <scope>NUCLEOTIDE SEQUENCE [LARGE SCALE GENOMIC DNA]</scope>
</reference>
<dbReference type="PANTHER" id="PTHR47755">
    <property type="entry name" value="CELL DIVISION PROTEIN FTSX"/>
    <property type="match status" value="1"/>
</dbReference>
<dbReference type="InterPro" id="IPR040690">
    <property type="entry name" value="FtsX_ECD"/>
</dbReference>
<name>A0A2M8KBZ3_9BACT</name>
<dbReference type="PANTHER" id="PTHR47755:SF1">
    <property type="entry name" value="CELL DIVISION PROTEIN FTSX"/>
    <property type="match status" value="1"/>
</dbReference>
<evidence type="ECO:0000313" key="14">
    <source>
        <dbReference type="EMBL" id="PJE57414.1"/>
    </source>
</evidence>
<proteinExistence type="inferred from homology"/>
<dbReference type="PIRSF" id="PIRSF003097">
    <property type="entry name" value="FtsX"/>
    <property type="match status" value="1"/>
</dbReference>
<dbReference type="Gene3D" id="3.30.70.3040">
    <property type="match status" value="1"/>
</dbReference>
<evidence type="ECO:0000259" key="12">
    <source>
        <dbReference type="Pfam" id="PF02687"/>
    </source>
</evidence>
<comment type="similarity">
    <text evidence="2 10">Belongs to the ABC-4 integral membrane protein family. FtsX subfamily.</text>
</comment>
<evidence type="ECO:0000256" key="4">
    <source>
        <dbReference type="ARBA" id="ARBA00022475"/>
    </source>
</evidence>
<feature type="transmembrane region" description="Helical" evidence="11">
    <location>
        <begin position="231"/>
        <end position="253"/>
    </location>
</feature>
<evidence type="ECO:0000256" key="8">
    <source>
        <dbReference type="ARBA" id="ARBA00023136"/>
    </source>
</evidence>
<keyword evidence="6 11" id="KW-0812">Transmembrane</keyword>
<evidence type="ECO:0000313" key="15">
    <source>
        <dbReference type="Proteomes" id="UP000231648"/>
    </source>
</evidence>
<gene>
    <name evidence="14" type="ORF">COU82_02075</name>
</gene>
<accession>A0A2M8KBZ3</accession>
<evidence type="ECO:0000256" key="10">
    <source>
        <dbReference type="PIRNR" id="PIRNR003097"/>
    </source>
</evidence>
<dbReference type="EMBL" id="PFDX01000026">
    <property type="protein sequence ID" value="PJE57414.1"/>
    <property type="molecule type" value="Genomic_DNA"/>
</dbReference>
<evidence type="ECO:0000256" key="2">
    <source>
        <dbReference type="ARBA" id="ARBA00007379"/>
    </source>
</evidence>
<dbReference type="AlphaFoldDB" id="A0A2M8KBZ3"/>
<feature type="domain" description="FtsX extracellular" evidence="13">
    <location>
        <begin position="59"/>
        <end position="146"/>
    </location>
</feature>
<evidence type="ECO:0000256" key="11">
    <source>
        <dbReference type="SAM" id="Phobius"/>
    </source>
</evidence>
<dbReference type="Pfam" id="PF02687">
    <property type="entry name" value="FtsX"/>
    <property type="match status" value="1"/>
</dbReference>
<evidence type="ECO:0000256" key="9">
    <source>
        <dbReference type="ARBA" id="ARBA00023306"/>
    </source>
</evidence>
<sequence length="302" mass="34069">MFTSFKRIIKWGLTNFWRNGWLSTATVSIMVLTLLVITVLLTLNVVANAVLANLQSKIDISVYFKLETSEEEILKVKSQLEKLQEVEAVSYVSQNQALLAFKEKHKDNPVLLQSLEELEFNPLEGSLNVKAKESNQYASINQFLESVYYKDVIDKVNYMQNKEVIDKLNKIILDVKTGGLGLSVLLALIVFLVTFNAIRLAIYSSREEINVMKLVGAGKWFIRGPFFVEGVLYGLVAAIVTLIILYPLFYFTSPKISGFLPINDIFSYFKANLLSFFLLLAGVGVFLGGFSTMVAVRKYLKE</sequence>
<feature type="domain" description="ABC3 transporter permease C-terminal" evidence="12">
    <location>
        <begin position="182"/>
        <end position="301"/>
    </location>
</feature>
<keyword evidence="5 10" id="KW-0132">Cell division</keyword>
<dbReference type="InterPro" id="IPR003838">
    <property type="entry name" value="ABC3_permease_C"/>
</dbReference>
<dbReference type="Pfam" id="PF18075">
    <property type="entry name" value="FtsX_ECD"/>
    <property type="match status" value="1"/>
</dbReference>
<evidence type="ECO:0000256" key="6">
    <source>
        <dbReference type="ARBA" id="ARBA00022692"/>
    </source>
</evidence>
<evidence type="ECO:0000256" key="3">
    <source>
        <dbReference type="ARBA" id="ARBA00021907"/>
    </source>
</evidence>
<keyword evidence="9 10" id="KW-0131">Cell cycle</keyword>
<feature type="transmembrane region" description="Helical" evidence="11">
    <location>
        <begin position="21"/>
        <end position="47"/>
    </location>
</feature>
<feature type="transmembrane region" description="Helical" evidence="11">
    <location>
        <begin position="273"/>
        <end position="296"/>
    </location>
</feature>
<evidence type="ECO:0000259" key="13">
    <source>
        <dbReference type="Pfam" id="PF18075"/>
    </source>
</evidence>
<organism evidence="14 15">
    <name type="scientific">Candidatus Portnoybacteria bacterium CG10_big_fil_rev_8_21_14_0_10_38_18</name>
    <dbReference type="NCBI Taxonomy" id="1974813"/>
    <lineage>
        <taxon>Bacteria</taxon>
        <taxon>Candidatus Portnoyibacteriota</taxon>
    </lineage>
</organism>
<keyword evidence="4 10" id="KW-1003">Cell membrane</keyword>
<evidence type="ECO:0000256" key="7">
    <source>
        <dbReference type="ARBA" id="ARBA00022989"/>
    </source>
</evidence>
<comment type="caution">
    <text evidence="14">The sequence shown here is derived from an EMBL/GenBank/DDBJ whole genome shotgun (WGS) entry which is preliminary data.</text>
</comment>
<dbReference type="Proteomes" id="UP000231648">
    <property type="component" value="Unassembled WGS sequence"/>
</dbReference>
<keyword evidence="8 10" id="KW-0472">Membrane</keyword>
<dbReference type="GO" id="GO:0051301">
    <property type="term" value="P:cell division"/>
    <property type="evidence" value="ECO:0007669"/>
    <property type="project" value="UniProtKB-KW"/>
</dbReference>
<dbReference type="GO" id="GO:0005886">
    <property type="term" value="C:plasma membrane"/>
    <property type="evidence" value="ECO:0007669"/>
    <property type="project" value="UniProtKB-SubCell"/>
</dbReference>